<dbReference type="GO" id="GO:0005886">
    <property type="term" value="C:plasma membrane"/>
    <property type="evidence" value="ECO:0007669"/>
    <property type="project" value="UniProtKB-SubCell"/>
</dbReference>
<name>A0A0V8J3R3_9BACL</name>
<dbReference type="InterPro" id="IPR050968">
    <property type="entry name" value="Cytochrome_c_oxidase_bac_sub4"/>
</dbReference>
<keyword evidence="4 9" id="KW-1003">Cell membrane</keyword>
<keyword evidence="11" id="KW-1185">Reference proteome</keyword>
<dbReference type="GO" id="GO:0015990">
    <property type="term" value="P:electron transport coupled proton transport"/>
    <property type="evidence" value="ECO:0007669"/>
    <property type="project" value="TreeGrafter"/>
</dbReference>
<dbReference type="EMBL" id="LNQN01000005">
    <property type="protein sequence ID" value="KSU81743.1"/>
    <property type="molecule type" value="Genomic_DNA"/>
</dbReference>
<feature type="transmembrane region" description="Helical" evidence="9">
    <location>
        <begin position="47"/>
        <end position="68"/>
    </location>
</feature>
<dbReference type="GO" id="GO:0042773">
    <property type="term" value="P:ATP synthesis coupled electron transport"/>
    <property type="evidence" value="ECO:0007669"/>
    <property type="project" value="UniProtKB-UniRule"/>
</dbReference>
<evidence type="ECO:0000313" key="11">
    <source>
        <dbReference type="Proteomes" id="UP000054099"/>
    </source>
</evidence>
<dbReference type="PANTHER" id="PTHR36835">
    <property type="entry name" value="CYTOCHROME BO(3) UBIQUINOL OXIDASE SUBUNIT 4"/>
    <property type="match status" value="1"/>
</dbReference>
<evidence type="ECO:0000256" key="7">
    <source>
        <dbReference type="ARBA" id="ARBA00023002"/>
    </source>
</evidence>
<organism evidence="10 11">
    <name type="scientific">Fictibacillus enclensis</name>
    <dbReference type="NCBI Taxonomy" id="1017270"/>
    <lineage>
        <taxon>Bacteria</taxon>
        <taxon>Bacillati</taxon>
        <taxon>Bacillota</taxon>
        <taxon>Bacilli</taxon>
        <taxon>Bacillales</taxon>
        <taxon>Fictibacillaceae</taxon>
        <taxon>Fictibacillus</taxon>
    </lineage>
</organism>
<reference evidence="10 11" key="1">
    <citation type="journal article" date="2014" name="Antonie Van Leeuwenhoek">
        <title>Fictibacillus enclensis sp. nov., isolated from marine sediment.</title>
        <authorList>
            <person name="Dastager S.G."/>
            <person name="Mawlankar R."/>
            <person name="Srinivasan K."/>
            <person name="Tang S.K."/>
            <person name="Lee J.C."/>
            <person name="Ramana V.V."/>
            <person name="Shouche Y.S."/>
        </authorList>
    </citation>
    <scope>NUCLEOTIDE SEQUENCE [LARGE SCALE GENOMIC DNA]</scope>
    <source>
        <strain evidence="10 11">NIO-1003</strain>
    </source>
</reference>
<evidence type="ECO:0000256" key="3">
    <source>
        <dbReference type="ARBA" id="ARBA00008079"/>
    </source>
</evidence>
<dbReference type="Pfam" id="PF03626">
    <property type="entry name" value="COX4_pro"/>
    <property type="match status" value="1"/>
</dbReference>
<evidence type="ECO:0000256" key="4">
    <source>
        <dbReference type="ARBA" id="ARBA00022475"/>
    </source>
</evidence>
<evidence type="ECO:0000256" key="8">
    <source>
        <dbReference type="ARBA" id="ARBA00023136"/>
    </source>
</evidence>
<evidence type="ECO:0000256" key="1">
    <source>
        <dbReference type="ARBA" id="ARBA00000725"/>
    </source>
</evidence>
<dbReference type="OrthoDB" id="2361460at2"/>
<evidence type="ECO:0000256" key="5">
    <source>
        <dbReference type="ARBA" id="ARBA00022692"/>
    </source>
</evidence>
<keyword evidence="7 9" id="KW-0560">Oxidoreductase</keyword>
<comment type="similarity">
    <text evidence="3 9">Belongs to the cytochrome c oxidase bacterial subunit 4 family.</text>
</comment>
<accession>A0A0V8J3R3</accession>
<dbReference type="GO" id="GO:0009486">
    <property type="term" value="F:cytochrome bo3 ubiquinol oxidase activity"/>
    <property type="evidence" value="ECO:0007669"/>
    <property type="project" value="TreeGrafter"/>
</dbReference>
<keyword evidence="6 9" id="KW-1133">Transmembrane helix</keyword>
<dbReference type="NCBIfam" id="TIGR02901">
    <property type="entry name" value="QoxD"/>
    <property type="match status" value="1"/>
</dbReference>
<keyword evidence="8 9" id="KW-0472">Membrane</keyword>
<dbReference type="GO" id="GO:0019646">
    <property type="term" value="P:aerobic electron transport chain"/>
    <property type="evidence" value="ECO:0007669"/>
    <property type="project" value="TreeGrafter"/>
</dbReference>
<dbReference type="GO" id="GO:0016682">
    <property type="term" value="F:oxidoreductase activity, acting on diphenols and related substances as donors, oxygen as acceptor"/>
    <property type="evidence" value="ECO:0007669"/>
    <property type="project" value="UniProtKB-UniRule"/>
</dbReference>
<comment type="subcellular location">
    <subcellularLocation>
        <location evidence="2 9">Cell membrane</location>
        <topology evidence="2 9">Multi-pass membrane protein</topology>
    </subcellularLocation>
</comment>
<dbReference type="GO" id="GO:0009319">
    <property type="term" value="C:cytochrome o ubiquinol oxidase complex"/>
    <property type="evidence" value="ECO:0007669"/>
    <property type="project" value="TreeGrafter"/>
</dbReference>
<evidence type="ECO:0000256" key="9">
    <source>
        <dbReference type="RuleBase" id="RU367153"/>
    </source>
</evidence>
<dbReference type="Proteomes" id="UP000054099">
    <property type="component" value="Unassembled WGS sequence"/>
</dbReference>
<protein>
    <recommendedName>
        <fullName evidence="9">Quinol oxidase subunit 4</fullName>
        <ecNumber evidence="9">1.10.3.-</ecNumber>
    </recommendedName>
</protein>
<evidence type="ECO:0000256" key="2">
    <source>
        <dbReference type="ARBA" id="ARBA00004651"/>
    </source>
</evidence>
<dbReference type="GO" id="GO:0015078">
    <property type="term" value="F:proton transmembrane transporter activity"/>
    <property type="evidence" value="ECO:0007669"/>
    <property type="project" value="TreeGrafter"/>
</dbReference>
<evidence type="ECO:0000313" key="10">
    <source>
        <dbReference type="EMBL" id="KSU81743.1"/>
    </source>
</evidence>
<dbReference type="InterPro" id="IPR005171">
    <property type="entry name" value="Cyt_c_oxidase_su4_prok"/>
</dbReference>
<comment type="function">
    <text evidence="9">Catalyzes quinol oxidation with the concomitant reduction of oxygen to water.</text>
</comment>
<dbReference type="PANTHER" id="PTHR36835:SF1">
    <property type="entry name" value="CYTOCHROME BO(3) UBIQUINOL OXIDASE SUBUNIT 4"/>
    <property type="match status" value="1"/>
</dbReference>
<sequence length="138" mass="15423">MANPQDSLSREHGGIPWKHVIGYILSIVLTALALWVTFETGFSTRTILIIIFIFAFLQAALQLLMFMHMTESSEKNNTLTGKTQTGNILFAAFIAIVIVAGSVWVMGAGHAKHDHHKMEMDHDMKMDGDMKMDHGDHK</sequence>
<feature type="transmembrane region" description="Helical" evidence="9">
    <location>
        <begin position="20"/>
        <end position="38"/>
    </location>
</feature>
<feature type="transmembrane region" description="Helical" evidence="9">
    <location>
        <begin position="88"/>
        <end position="108"/>
    </location>
</feature>
<proteinExistence type="inferred from homology"/>
<dbReference type="InterPro" id="IPR014250">
    <property type="entry name" value="QoxD"/>
</dbReference>
<keyword evidence="5 9" id="KW-0812">Transmembrane</keyword>
<comment type="catalytic activity">
    <reaction evidence="1 9">
        <text>2 a quinol + O2 = 2 a quinone + 2 H2O</text>
        <dbReference type="Rhea" id="RHEA:55376"/>
        <dbReference type="ChEBI" id="CHEBI:15377"/>
        <dbReference type="ChEBI" id="CHEBI:15379"/>
        <dbReference type="ChEBI" id="CHEBI:24646"/>
        <dbReference type="ChEBI" id="CHEBI:132124"/>
    </reaction>
</comment>
<dbReference type="EC" id="1.10.3.-" evidence="9"/>
<comment type="caution">
    <text evidence="10">The sequence shown here is derived from an EMBL/GenBank/DDBJ whole genome shotgun (WGS) entry which is preliminary data.</text>
</comment>
<dbReference type="AlphaFoldDB" id="A0A0V8J3R3"/>
<evidence type="ECO:0000256" key="6">
    <source>
        <dbReference type="ARBA" id="ARBA00022989"/>
    </source>
</evidence>
<gene>
    <name evidence="10" type="ORF">AS030_15750</name>
</gene>